<comment type="caution">
    <text evidence="1">The sequence shown here is derived from an EMBL/GenBank/DDBJ whole genome shotgun (WGS) entry which is preliminary data.</text>
</comment>
<reference evidence="1 2" key="1">
    <citation type="journal article" date="2023" name="Insect Mol. Biol.">
        <title>Genome sequencing provides insights into the evolution of gene families encoding plant cell wall-degrading enzymes in longhorned beetles.</title>
        <authorList>
            <person name="Shin N.R."/>
            <person name="Okamura Y."/>
            <person name="Kirsch R."/>
            <person name="Pauchet Y."/>
        </authorList>
    </citation>
    <scope>NUCLEOTIDE SEQUENCE [LARGE SCALE GENOMIC DNA]</scope>
    <source>
        <strain evidence="1">EAD_L_NR</strain>
    </source>
</reference>
<dbReference type="Proteomes" id="UP001159042">
    <property type="component" value="Unassembled WGS sequence"/>
</dbReference>
<evidence type="ECO:0000313" key="2">
    <source>
        <dbReference type="Proteomes" id="UP001159042"/>
    </source>
</evidence>
<evidence type="ECO:0000313" key="1">
    <source>
        <dbReference type="EMBL" id="KAJ8914055.1"/>
    </source>
</evidence>
<dbReference type="AlphaFoldDB" id="A0AAV8VIR2"/>
<accession>A0AAV8VIR2</accession>
<organism evidence="1 2">
    <name type="scientific">Exocentrus adspersus</name>
    <dbReference type="NCBI Taxonomy" id="1586481"/>
    <lineage>
        <taxon>Eukaryota</taxon>
        <taxon>Metazoa</taxon>
        <taxon>Ecdysozoa</taxon>
        <taxon>Arthropoda</taxon>
        <taxon>Hexapoda</taxon>
        <taxon>Insecta</taxon>
        <taxon>Pterygota</taxon>
        <taxon>Neoptera</taxon>
        <taxon>Endopterygota</taxon>
        <taxon>Coleoptera</taxon>
        <taxon>Polyphaga</taxon>
        <taxon>Cucujiformia</taxon>
        <taxon>Chrysomeloidea</taxon>
        <taxon>Cerambycidae</taxon>
        <taxon>Lamiinae</taxon>
        <taxon>Acanthocinini</taxon>
        <taxon>Exocentrus</taxon>
    </lineage>
</organism>
<proteinExistence type="predicted"/>
<sequence>MLLIFYDLEKRQEKQMGDGSYLHEPNLCVFKQCCDTCLNTTVDICKKCGVRLQVLRCNEPISRFMEFILGQRKIFRLPEKLLRNTLAESIDRQPPPTILEYQAQMAANTQGSVYDQPCKIDDDDK</sequence>
<keyword evidence="2" id="KW-1185">Reference proteome</keyword>
<gene>
    <name evidence="1" type="ORF">NQ315_017574</name>
</gene>
<dbReference type="EMBL" id="JANEYG010000081">
    <property type="protein sequence ID" value="KAJ8914055.1"/>
    <property type="molecule type" value="Genomic_DNA"/>
</dbReference>
<name>A0AAV8VIR2_9CUCU</name>
<protein>
    <submittedName>
        <fullName evidence="1">Uncharacterized protein</fullName>
    </submittedName>
</protein>